<proteinExistence type="inferred from homology"/>
<dbReference type="SUPFAM" id="SSF102114">
    <property type="entry name" value="Radical SAM enzymes"/>
    <property type="match status" value="1"/>
</dbReference>
<dbReference type="EMBL" id="WMIE01000002">
    <property type="protein sequence ID" value="MTH77351.1"/>
    <property type="molecule type" value="Genomic_DNA"/>
</dbReference>
<organism evidence="14 15">
    <name type="scientific">Paracoccus aestuariivivens</name>
    <dbReference type="NCBI Taxonomy" id="1820333"/>
    <lineage>
        <taxon>Bacteria</taxon>
        <taxon>Pseudomonadati</taxon>
        <taxon>Pseudomonadota</taxon>
        <taxon>Alphaproteobacteria</taxon>
        <taxon>Rhodobacterales</taxon>
        <taxon>Paracoccaceae</taxon>
        <taxon>Paracoccus</taxon>
    </lineage>
</organism>
<keyword evidence="5" id="KW-0949">S-adenosyl-L-methionine</keyword>
<dbReference type="Proteomes" id="UP000478183">
    <property type="component" value="Unassembled WGS sequence"/>
</dbReference>
<dbReference type="InterPro" id="IPR003739">
    <property type="entry name" value="Lys_aminomutase/Glu_NH3_mut"/>
</dbReference>
<comment type="cofactor">
    <cofactor evidence="2">
        <name>[4Fe-4S] cluster</name>
        <dbReference type="ChEBI" id="CHEBI:49883"/>
    </cofactor>
</comment>
<dbReference type="InterPro" id="IPR058240">
    <property type="entry name" value="rSAM_sf"/>
</dbReference>
<dbReference type="PIRSF" id="PIRSF004911">
    <property type="entry name" value="DUF160"/>
    <property type="match status" value="1"/>
</dbReference>
<evidence type="ECO:0000256" key="11">
    <source>
        <dbReference type="PIRSR" id="PIRSR004911-1"/>
    </source>
</evidence>
<evidence type="ECO:0000256" key="3">
    <source>
        <dbReference type="ARBA" id="ARBA00008703"/>
    </source>
</evidence>
<keyword evidence="15" id="KW-1185">Reference proteome</keyword>
<evidence type="ECO:0000256" key="7">
    <source>
        <dbReference type="ARBA" id="ARBA00022898"/>
    </source>
</evidence>
<comment type="similarity">
    <text evidence="3">Belongs to the radical SAM superfamily. KamA family.</text>
</comment>
<dbReference type="GO" id="GO:0016853">
    <property type="term" value="F:isomerase activity"/>
    <property type="evidence" value="ECO:0007669"/>
    <property type="project" value="UniProtKB-KW"/>
</dbReference>
<protein>
    <submittedName>
        <fullName evidence="14">Lysine-2,3-aminomutase-like protein</fullName>
    </submittedName>
</protein>
<evidence type="ECO:0000256" key="9">
    <source>
        <dbReference type="ARBA" id="ARBA00023014"/>
    </source>
</evidence>
<dbReference type="PANTHER" id="PTHR30538:SF1">
    <property type="entry name" value="L-LYSINE 2,3-AMINOMUTASE"/>
    <property type="match status" value="1"/>
</dbReference>
<dbReference type="InterPro" id="IPR013785">
    <property type="entry name" value="Aldolase_TIM"/>
</dbReference>
<dbReference type="InterPro" id="IPR022447">
    <property type="entry name" value="Lys_aminomutase-rel"/>
</dbReference>
<dbReference type="GO" id="GO:0051539">
    <property type="term" value="F:4 iron, 4 sulfur cluster binding"/>
    <property type="evidence" value="ECO:0007669"/>
    <property type="project" value="UniProtKB-KW"/>
</dbReference>
<feature type="binding site" evidence="11">
    <location>
        <position position="110"/>
    </location>
    <ligand>
        <name>[4Fe-4S] cluster</name>
        <dbReference type="ChEBI" id="CHEBI:49883"/>
        <note>4Fe-4S-S-AdoMet</note>
    </ligand>
</feature>
<evidence type="ECO:0000313" key="14">
    <source>
        <dbReference type="EMBL" id="MTH77351.1"/>
    </source>
</evidence>
<keyword evidence="4 11" id="KW-0004">4Fe-4S</keyword>
<feature type="modified residue" description="N6-(pyridoxal phosphate)lysine" evidence="12">
    <location>
        <position position="315"/>
    </location>
</feature>
<dbReference type="AlphaFoldDB" id="A0A6L6JBI0"/>
<feature type="binding site" evidence="11">
    <location>
        <position position="107"/>
    </location>
    <ligand>
        <name>[4Fe-4S] cluster</name>
        <dbReference type="ChEBI" id="CHEBI:49883"/>
        <note>4Fe-4S-S-AdoMet</note>
    </ligand>
</feature>
<dbReference type="Pfam" id="PF04055">
    <property type="entry name" value="Radical_SAM"/>
    <property type="match status" value="1"/>
</dbReference>
<keyword evidence="10" id="KW-0413">Isomerase</keyword>
<evidence type="ECO:0000256" key="2">
    <source>
        <dbReference type="ARBA" id="ARBA00001966"/>
    </source>
</evidence>
<gene>
    <name evidence="14" type="ORF">GL286_06390</name>
</gene>
<evidence type="ECO:0000256" key="6">
    <source>
        <dbReference type="ARBA" id="ARBA00022723"/>
    </source>
</evidence>
<evidence type="ECO:0000256" key="4">
    <source>
        <dbReference type="ARBA" id="ARBA00022485"/>
    </source>
</evidence>
<dbReference type="InterPro" id="IPR007197">
    <property type="entry name" value="rSAM"/>
</dbReference>
<dbReference type="SFLD" id="SFLDS00029">
    <property type="entry name" value="Radical_SAM"/>
    <property type="match status" value="1"/>
</dbReference>
<evidence type="ECO:0000259" key="13">
    <source>
        <dbReference type="PROSITE" id="PS51918"/>
    </source>
</evidence>
<dbReference type="NCBIfam" id="TIGR03822">
    <property type="entry name" value="AblA_like_2"/>
    <property type="match status" value="1"/>
</dbReference>
<keyword evidence="7 12" id="KW-0663">Pyridoxal phosphate</keyword>
<name>A0A6L6JBI0_9RHOB</name>
<dbReference type="PANTHER" id="PTHR30538">
    <property type="entry name" value="LYSINE 2,3-AMINOMUTASE-RELATED"/>
    <property type="match status" value="1"/>
</dbReference>
<comment type="caution">
    <text evidence="14">The sequence shown here is derived from an EMBL/GenBank/DDBJ whole genome shotgun (WGS) entry which is preliminary data.</text>
</comment>
<dbReference type="NCBIfam" id="TIGR00238">
    <property type="entry name" value="KamA family radical SAM protein"/>
    <property type="match status" value="1"/>
</dbReference>
<evidence type="ECO:0000256" key="10">
    <source>
        <dbReference type="ARBA" id="ARBA00023235"/>
    </source>
</evidence>
<dbReference type="CDD" id="cd01335">
    <property type="entry name" value="Radical_SAM"/>
    <property type="match status" value="1"/>
</dbReference>
<dbReference type="PROSITE" id="PS51918">
    <property type="entry name" value="RADICAL_SAM"/>
    <property type="match status" value="1"/>
</dbReference>
<keyword evidence="9 11" id="KW-0411">Iron-sulfur</keyword>
<dbReference type="GO" id="GO:0046872">
    <property type="term" value="F:metal ion binding"/>
    <property type="evidence" value="ECO:0007669"/>
    <property type="project" value="UniProtKB-KW"/>
</dbReference>
<comment type="cofactor">
    <cofactor evidence="1 12">
        <name>pyridoxal 5'-phosphate</name>
        <dbReference type="ChEBI" id="CHEBI:597326"/>
    </cofactor>
</comment>
<evidence type="ECO:0000313" key="15">
    <source>
        <dbReference type="Proteomes" id="UP000478183"/>
    </source>
</evidence>
<sequence length="347" mass="38152">MNKPARPLTTVSALVGAGLAAPDEAISLQAVAEEFRIRITPSMHAAIRETGDGVAAQFVPDARELNIRPEELADPISDEAYSPTPGLTHRYPDRVILHITRTCEVYCRFCFRREVVGEEGTLPDADLTAALDYIARTPAIHEVILTGGDPMVLSARRIAVLMQRLEAILHVELVRFHTRIPVVAPHRIEDAMLEALQTQRVAVWVVLHTNHAQELTPDACAALRRLSGAGIPLLSQTVLLKGVNADPDTLADLFRALLRNRVKPYYLHHCDLARGTSHFRTTIAEGQAIMAALRGRLSGTALPTYVLDLPGGYGKAPLGSGHVEETGPGSYRIRDWRGNHHDYYDLK</sequence>
<keyword evidence="8" id="KW-0408">Iron</keyword>
<feature type="binding site" evidence="11">
    <location>
        <position position="103"/>
    </location>
    <ligand>
        <name>[4Fe-4S] cluster</name>
        <dbReference type="ChEBI" id="CHEBI:49883"/>
        <note>4Fe-4S-S-AdoMet</note>
    </ligand>
</feature>
<dbReference type="Gene3D" id="3.20.20.70">
    <property type="entry name" value="Aldolase class I"/>
    <property type="match status" value="1"/>
</dbReference>
<reference evidence="14 15" key="1">
    <citation type="submission" date="2019-11" db="EMBL/GenBank/DDBJ databases">
        <authorList>
            <person name="Dong K."/>
        </authorList>
    </citation>
    <scope>NUCLEOTIDE SEQUENCE [LARGE SCALE GENOMIC DNA]</scope>
    <source>
        <strain evidence="14 15">NBRC 111993</strain>
    </source>
</reference>
<keyword evidence="6 11" id="KW-0479">Metal-binding</keyword>
<feature type="domain" description="Radical SAM core" evidence="13">
    <location>
        <begin position="89"/>
        <end position="308"/>
    </location>
</feature>
<evidence type="ECO:0000256" key="8">
    <source>
        <dbReference type="ARBA" id="ARBA00023004"/>
    </source>
</evidence>
<dbReference type="SFLD" id="SFLDG01070">
    <property type="entry name" value="PLP-dependent"/>
    <property type="match status" value="1"/>
</dbReference>
<evidence type="ECO:0000256" key="1">
    <source>
        <dbReference type="ARBA" id="ARBA00001933"/>
    </source>
</evidence>
<dbReference type="RefSeq" id="WP_170295072.1">
    <property type="nucleotide sequence ID" value="NZ_WMIE01000002.1"/>
</dbReference>
<evidence type="ECO:0000256" key="5">
    <source>
        <dbReference type="ARBA" id="ARBA00022691"/>
    </source>
</evidence>
<evidence type="ECO:0000256" key="12">
    <source>
        <dbReference type="PIRSR" id="PIRSR603739-50"/>
    </source>
</evidence>
<accession>A0A6L6JBI0</accession>